<feature type="compositionally biased region" description="Pro residues" evidence="1">
    <location>
        <begin position="240"/>
        <end position="249"/>
    </location>
</feature>
<dbReference type="SMART" id="SM00331">
    <property type="entry name" value="PP2C_SIG"/>
    <property type="match status" value="1"/>
</dbReference>
<protein>
    <submittedName>
        <fullName evidence="3">Protein phosphatase 2C domain protein</fullName>
    </submittedName>
</protein>
<dbReference type="CDD" id="cd00143">
    <property type="entry name" value="PP2Cc"/>
    <property type="match status" value="1"/>
</dbReference>
<dbReference type="HOGENOM" id="CLU_034545_5_0_7"/>
<accession>A5G6Q4</accession>
<dbReference type="SMART" id="SM00332">
    <property type="entry name" value="PP2Cc"/>
    <property type="match status" value="1"/>
</dbReference>
<dbReference type="InterPro" id="IPR036457">
    <property type="entry name" value="PPM-type-like_dom_sf"/>
</dbReference>
<dbReference type="InterPro" id="IPR001932">
    <property type="entry name" value="PPM-type_phosphatase-like_dom"/>
</dbReference>
<proteinExistence type="predicted"/>
<name>A5G6Q4_GEOUR</name>
<keyword evidence="4" id="KW-1185">Reference proteome</keyword>
<dbReference type="STRING" id="351605.Gura_3315"/>
<evidence type="ECO:0000313" key="3">
    <source>
        <dbReference type="EMBL" id="ABQ27472.1"/>
    </source>
</evidence>
<evidence type="ECO:0000259" key="2">
    <source>
        <dbReference type="PROSITE" id="PS51746"/>
    </source>
</evidence>
<dbReference type="AlphaFoldDB" id="A5G6Q4"/>
<reference evidence="3 4" key="1">
    <citation type="submission" date="2007-05" db="EMBL/GenBank/DDBJ databases">
        <title>Complete sequence of Geobacter uraniireducens Rf4.</title>
        <authorList>
            <consortium name="US DOE Joint Genome Institute"/>
            <person name="Copeland A."/>
            <person name="Lucas S."/>
            <person name="Lapidus A."/>
            <person name="Barry K."/>
            <person name="Detter J.C."/>
            <person name="Glavina del Rio T."/>
            <person name="Hammon N."/>
            <person name="Israni S."/>
            <person name="Dalin E."/>
            <person name="Tice H."/>
            <person name="Pitluck S."/>
            <person name="Chertkov O."/>
            <person name="Brettin T."/>
            <person name="Bruce D."/>
            <person name="Han C."/>
            <person name="Schmutz J."/>
            <person name="Larimer F."/>
            <person name="Land M."/>
            <person name="Hauser L."/>
            <person name="Kyrpides N."/>
            <person name="Mikhailova N."/>
            <person name="Shelobolina E."/>
            <person name="Aklujkar M."/>
            <person name="Lovley D."/>
            <person name="Richardson P."/>
        </authorList>
    </citation>
    <scope>NUCLEOTIDE SEQUENCE [LARGE SCALE GENOMIC DNA]</scope>
    <source>
        <strain evidence="3 4">Rf4</strain>
    </source>
</reference>
<dbReference type="SUPFAM" id="SSF81606">
    <property type="entry name" value="PP2C-like"/>
    <property type="match status" value="1"/>
</dbReference>
<dbReference type="RefSeq" id="WP_011940135.1">
    <property type="nucleotide sequence ID" value="NC_009483.1"/>
</dbReference>
<dbReference type="Pfam" id="PF13672">
    <property type="entry name" value="PP2C_2"/>
    <property type="match status" value="1"/>
</dbReference>
<dbReference type="PROSITE" id="PS51746">
    <property type="entry name" value="PPM_2"/>
    <property type="match status" value="1"/>
</dbReference>
<dbReference type="KEGG" id="gur:Gura_3315"/>
<dbReference type="EMBL" id="CP000698">
    <property type="protein sequence ID" value="ABQ27472.1"/>
    <property type="molecule type" value="Genomic_DNA"/>
</dbReference>
<feature type="region of interest" description="Disordered" evidence="1">
    <location>
        <begin position="240"/>
        <end position="259"/>
    </location>
</feature>
<gene>
    <name evidence="3" type="ordered locus">Gura_3315</name>
</gene>
<feature type="domain" description="PPM-type phosphatase" evidence="2">
    <location>
        <begin position="2"/>
        <end position="239"/>
    </location>
</feature>
<dbReference type="Proteomes" id="UP000006695">
    <property type="component" value="Chromosome"/>
</dbReference>
<sequence>MKAAWKSDKGKVRENNEDSVLADAEKGIFLLADGMGGQRGGEVASDLAVRTAYELLRQATGRTDKGGMTRLLADALAAAHSTVFKKGMTVPGLAGMGTTLEMVVIKGAQAFVCHLGDSRVYLFRRESLRRITTDDNYAAYLMEYEHVAEEDLPPGAQHILTQVVGASDELVPEIHILELEEGDIIFLCSDGLTGMLADSDMENVLQRERDDLDKAAAALVDEANRRGGFDNVSVLLVRPDPPFSPPPPETLLLTAQGYQ</sequence>
<organism evidence="3 4">
    <name type="scientific">Geotalea uraniireducens (strain Rf4)</name>
    <name type="common">Geobacter uraniireducens</name>
    <dbReference type="NCBI Taxonomy" id="351605"/>
    <lineage>
        <taxon>Bacteria</taxon>
        <taxon>Pseudomonadati</taxon>
        <taxon>Thermodesulfobacteriota</taxon>
        <taxon>Desulfuromonadia</taxon>
        <taxon>Geobacterales</taxon>
        <taxon>Geobacteraceae</taxon>
        <taxon>Geotalea</taxon>
    </lineage>
</organism>
<evidence type="ECO:0000256" key="1">
    <source>
        <dbReference type="SAM" id="MobiDB-lite"/>
    </source>
</evidence>
<evidence type="ECO:0000313" key="4">
    <source>
        <dbReference type="Proteomes" id="UP000006695"/>
    </source>
</evidence>
<dbReference type="Gene3D" id="3.60.40.10">
    <property type="entry name" value="PPM-type phosphatase domain"/>
    <property type="match status" value="1"/>
</dbReference>